<comment type="cofactor">
    <cofactor evidence="7">
        <name>Mg(2+)</name>
        <dbReference type="ChEBI" id="CHEBI:18420"/>
    </cofactor>
    <cofactor evidence="7">
        <name>Mn(2+)</name>
        <dbReference type="ChEBI" id="CHEBI:29035"/>
    </cofactor>
    <text evidence="7">Probably binds two magnesium or manganese ions per subunit.</text>
</comment>
<feature type="region of interest" description="Disordered" evidence="9">
    <location>
        <begin position="395"/>
        <end position="420"/>
    </location>
</feature>
<dbReference type="GO" id="GO:0003906">
    <property type="term" value="F:DNA-(apurinic or apyrimidinic site) endonuclease activity"/>
    <property type="evidence" value="ECO:0007669"/>
    <property type="project" value="TreeGrafter"/>
</dbReference>
<evidence type="ECO:0000256" key="8">
    <source>
        <dbReference type="PIRSR" id="PIRSR604808-3"/>
    </source>
</evidence>
<feature type="binding site" evidence="7">
    <location>
        <position position="44"/>
    </location>
    <ligand>
        <name>Mg(2+)</name>
        <dbReference type="ChEBI" id="CHEBI:18420"/>
        <label>1</label>
    </ligand>
</feature>
<evidence type="ECO:0000256" key="4">
    <source>
        <dbReference type="ARBA" id="ARBA00022801"/>
    </source>
</evidence>
<dbReference type="SUPFAM" id="SSF56219">
    <property type="entry name" value="DNase I-like"/>
    <property type="match status" value="1"/>
</dbReference>
<feature type="active site" evidence="6">
    <location>
        <position position="196"/>
    </location>
</feature>
<dbReference type="InterPro" id="IPR020848">
    <property type="entry name" value="AP_endonuclease_F1_CS"/>
</dbReference>
<dbReference type="GO" id="GO:0046872">
    <property type="term" value="F:metal ion binding"/>
    <property type="evidence" value="ECO:0007669"/>
    <property type="project" value="UniProtKB-KW"/>
</dbReference>
<dbReference type="InterPro" id="IPR036691">
    <property type="entry name" value="Endo/exonu/phosph_ase_sf"/>
</dbReference>
<dbReference type="InterPro" id="IPR005135">
    <property type="entry name" value="Endo/exonuclease/phosphatase"/>
</dbReference>
<dbReference type="Pfam" id="PF03372">
    <property type="entry name" value="Exo_endo_phos"/>
    <property type="match status" value="1"/>
</dbReference>
<feature type="site" description="Interaction with DNA substrate" evidence="8">
    <location>
        <position position="379"/>
    </location>
</feature>
<evidence type="ECO:0000256" key="6">
    <source>
        <dbReference type="PIRSR" id="PIRSR604808-1"/>
    </source>
</evidence>
<keyword evidence="5 7" id="KW-0460">Magnesium</keyword>
<dbReference type="PANTHER" id="PTHR22748:SF14">
    <property type="entry name" value="ENDONUCLEASE_EXONUCLEASE_PHOSPHATASE DOMAIN-CONTAINING PROTEIN"/>
    <property type="match status" value="1"/>
</dbReference>
<protein>
    <recommendedName>
        <fullName evidence="10">Endonuclease/exonuclease/phosphatase domain-containing protein</fullName>
    </recommendedName>
</protein>
<evidence type="ECO:0000256" key="5">
    <source>
        <dbReference type="ARBA" id="ARBA00022842"/>
    </source>
</evidence>
<name>A0AAJ0LW94_9PEZI</name>
<comment type="cofactor">
    <cofactor evidence="1">
        <name>Mn(2+)</name>
        <dbReference type="ChEBI" id="CHEBI:29035"/>
    </cofactor>
</comment>
<dbReference type="EMBL" id="JAWDJX010000003">
    <property type="protein sequence ID" value="KAK3057528.1"/>
    <property type="molecule type" value="Genomic_DNA"/>
</dbReference>
<feature type="domain" description="Endonuclease/exonuclease/phosphatase" evidence="10">
    <location>
        <begin position="42"/>
        <end position="379"/>
    </location>
</feature>
<dbReference type="PROSITE" id="PS51435">
    <property type="entry name" value="AP_NUCLEASE_F1_4"/>
    <property type="match status" value="1"/>
</dbReference>
<dbReference type="Gene3D" id="3.60.10.10">
    <property type="entry name" value="Endonuclease/exonuclease/phosphatase"/>
    <property type="match status" value="1"/>
</dbReference>
<feature type="binding site" evidence="7">
    <location>
        <position position="379"/>
    </location>
    <ligand>
        <name>Mg(2+)</name>
        <dbReference type="ChEBI" id="CHEBI:18420"/>
        <label>1</label>
    </ligand>
</feature>
<comment type="caution">
    <text evidence="11">The sequence shown here is derived from an EMBL/GenBank/DDBJ whole genome shotgun (WGS) entry which is preliminary data.</text>
</comment>
<evidence type="ECO:0000313" key="12">
    <source>
        <dbReference type="Proteomes" id="UP001271007"/>
    </source>
</evidence>
<dbReference type="AlphaFoldDB" id="A0AAJ0LW94"/>
<feature type="binding site" evidence="7">
    <location>
        <position position="95"/>
    </location>
    <ligand>
        <name>Mg(2+)</name>
        <dbReference type="ChEBI" id="CHEBI:18420"/>
        <label>1</label>
    </ligand>
</feature>
<accession>A0AAJ0LW94</accession>
<keyword evidence="4" id="KW-0378">Hydrolase</keyword>
<dbReference type="GO" id="GO:0008081">
    <property type="term" value="F:phosphoric diester hydrolase activity"/>
    <property type="evidence" value="ECO:0007669"/>
    <property type="project" value="TreeGrafter"/>
</dbReference>
<reference evidence="11" key="1">
    <citation type="submission" date="2023-04" db="EMBL/GenBank/DDBJ databases">
        <title>Black Yeasts Isolated from many extreme environments.</title>
        <authorList>
            <person name="Coleine C."/>
            <person name="Stajich J.E."/>
            <person name="Selbmann L."/>
        </authorList>
    </citation>
    <scope>NUCLEOTIDE SEQUENCE</scope>
    <source>
        <strain evidence="11">CCFEE 5312</strain>
    </source>
</reference>
<keyword evidence="7" id="KW-0464">Manganese</keyword>
<dbReference type="Proteomes" id="UP001271007">
    <property type="component" value="Unassembled WGS sequence"/>
</dbReference>
<dbReference type="GO" id="GO:0008311">
    <property type="term" value="F:double-stranded DNA 3'-5' DNA exonuclease activity"/>
    <property type="evidence" value="ECO:0007669"/>
    <property type="project" value="TreeGrafter"/>
</dbReference>
<gene>
    <name evidence="11" type="ORF">LTR09_001712</name>
</gene>
<feature type="compositionally biased region" description="Polar residues" evidence="9">
    <location>
        <begin position="293"/>
        <end position="310"/>
    </location>
</feature>
<keyword evidence="3 7" id="KW-0479">Metal-binding</keyword>
<evidence type="ECO:0000256" key="9">
    <source>
        <dbReference type="SAM" id="MobiDB-lite"/>
    </source>
</evidence>
<dbReference type="GO" id="GO:0005634">
    <property type="term" value="C:nucleus"/>
    <property type="evidence" value="ECO:0007669"/>
    <property type="project" value="TreeGrafter"/>
</dbReference>
<feature type="binding site" evidence="7">
    <location>
        <position position="247"/>
    </location>
    <ligand>
        <name>Mg(2+)</name>
        <dbReference type="ChEBI" id="CHEBI:18420"/>
        <label>1</label>
    </ligand>
</feature>
<evidence type="ECO:0000256" key="2">
    <source>
        <dbReference type="ARBA" id="ARBA00007092"/>
    </source>
</evidence>
<feature type="binding site" evidence="7">
    <location>
        <position position="249"/>
    </location>
    <ligand>
        <name>Mg(2+)</name>
        <dbReference type="ChEBI" id="CHEBI:18420"/>
        <label>1</label>
    </ligand>
</feature>
<evidence type="ECO:0000256" key="3">
    <source>
        <dbReference type="ARBA" id="ARBA00022723"/>
    </source>
</evidence>
<evidence type="ECO:0000259" key="10">
    <source>
        <dbReference type="Pfam" id="PF03372"/>
    </source>
</evidence>
<proteinExistence type="inferred from homology"/>
<feature type="region of interest" description="Disordered" evidence="9">
    <location>
        <begin position="286"/>
        <end position="310"/>
    </location>
</feature>
<feature type="site" description="Important for catalytic activity" evidence="8">
    <location>
        <position position="350"/>
    </location>
</feature>
<feature type="region of interest" description="Disordered" evidence="9">
    <location>
        <begin position="1"/>
        <end position="34"/>
    </location>
</feature>
<keyword evidence="12" id="KW-1185">Reference proteome</keyword>
<feature type="binding site" evidence="7">
    <location>
        <position position="378"/>
    </location>
    <ligand>
        <name>Mg(2+)</name>
        <dbReference type="ChEBI" id="CHEBI:18420"/>
        <label>1</label>
    </ligand>
</feature>
<feature type="active site" description="Proton donor/acceptor" evidence="6">
    <location>
        <position position="247"/>
    </location>
</feature>
<dbReference type="PANTHER" id="PTHR22748">
    <property type="entry name" value="AP ENDONUCLEASE"/>
    <property type="match status" value="1"/>
</dbReference>
<sequence length="420" mass="47072">MFAKNSIQESHERQISPPGSKRKRRRLEEPARPQHQSLNVYSWNVNGIAPFLQPSVASYFQAASSDGNTGQSAAKASLRDFLRRHDWPTVLCLQEVKINPDDAATIRAVEKAVRRQANEPDDAYDYEAHFSLPSDDYNARGFGRKVYGVCSIIRSDFRKRFVQKIRPVSWDAEGRFLITETRAAFGIPKLAIINIYAVNGTDNPYKDPNTGKVIGTRHDRKLRVHEQLEAEVRQLEANSFSVVCSGDINIARTPLDGHPNLRTFPNQHCLNRADFEARFLADSTNAAPPIVTSPEQGRTTNVTDTPSVPSTTDFRSVSMVDTFRHLHPTQRGYTYYPRTKPFGASCDRVDMILISRALQSNLKKAGMHETVQERGPSDHAPVYAELEFELDPGAEFEFGNDPGNERGDGETVPSTARTLV</sequence>
<dbReference type="GO" id="GO:0003677">
    <property type="term" value="F:DNA binding"/>
    <property type="evidence" value="ECO:0007669"/>
    <property type="project" value="InterPro"/>
</dbReference>
<evidence type="ECO:0000313" key="11">
    <source>
        <dbReference type="EMBL" id="KAK3057528.1"/>
    </source>
</evidence>
<organism evidence="11 12">
    <name type="scientific">Extremus antarcticus</name>
    <dbReference type="NCBI Taxonomy" id="702011"/>
    <lineage>
        <taxon>Eukaryota</taxon>
        <taxon>Fungi</taxon>
        <taxon>Dikarya</taxon>
        <taxon>Ascomycota</taxon>
        <taxon>Pezizomycotina</taxon>
        <taxon>Dothideomycetes</taxon>
        <taxon>Dothideomycetidae</taxon>
        <taxon>Mycosphaerellales</taxon>
        <taxon>Extremaceae</taxon>
        <taxon>Extremus</taxon>
    </lineage>
</organism>
<evidence type="ECO:0000256" key="1">
    <source>
        <dbReference type="ARBA" id="ARBA00001936"/>
    </source>
</evidence>
<comment type="similarity">
    <text evidence="2">Belongs to the DNA repair enzymes AP/ExoA family.</text>
</comment>
<dbReference type="GO" id="GO:0006284">
    <property type="term" value="P:base-excision repair"/>
    <property type="evidence" value="ECO:0007669"/>
    <property type="project" value="TreeGrafter"/>
</dbReference>
<feature type="site" description="Transition state stabilizer" evidence="8">
    <location>
        <position position="249"/>
    </location>
</feature>
<dbReference type="PROSITE" id="PS00727">
    <property type="entry name" value="AP_NUCLEASE_F1_2"/>
    <property type="match status" value="1"/>
</dbReference>
<feature type="active site" description="Proton acceptor" evidence="6">
    <location>
        <position position="379"/>
    </location>
</feature>
<dbReference type="InterPro" id="IPR004808">
    <property type="entry name" value="AP_endonuc_1"/>
</dbReference>
<evidence type="ECO:0000256" key="7">
    <source>
        <dbReference type="PIRSR" id="PIRSR604808-2"/>
    </source>
</evidence>